<protein>
    <submittedName>
        <fullName evidence="1">Uncharacterized protein</fullName>
    </submittedName>
</protein>
<proteinExistence type="predicted"/>
<gene>
    <name evidence="1" type="ORF">HMF3257_26740</name>
</gene>
<evidence type="ECO:0000313" key="1">
    <source>
        <dbReference type="EMBL" id="RAI76873.1"/>
    </source>
</evidence>
<dbReference type="RefSeq" id="WP_111346954.1">
    <property type="nucleotide sequence ID" value="NZ_QLII01000001.1"/>
</dbReference>
<name>A0A327NQ81_9BACT</name>
<dbReference type="Proteomes" id="UP000249016">
    <property type="component" value="Unassembled WGS sequence"/>
</dbReference>
<accession>A0A327NQ81</accession>
<organism evidence="1 2">
    <name type="scientific">Spirosoma telluris</name>
    <dbReference type="NCBI Taxonomy" id="2183553"/>
    <lineage>
        <taxon>Bacteria</taxon>
        <taxon>Pseudomonadati</taxon>
        <taxon>Bacteroidota</taxon>
        <taxon>Cytophagia</taxon>
        <taxon>Cytophagales</taxon>
        <taxon>Cytophagaceae</taxon>
        <taxon>Spirosoma</taxon>
    </lineage>
</organism>
<dbReference type="EMBL" id="QLII01000001">
    <property type="protein sequence ID" value="RAI76873.1"/>
    <property type="molecule type" value="Genomic_DNA"/>
</dbReference>
<sequence>MGTTAVAASTLNFTYDPASATTPMFVSVATSPTGPYTPVGTLPGSSGWVTNRLTIPVGARYVQVTNPGTAPTTAFLDAITYTAYVCVTPASTSCAVGQQSLSYPTGAQGVGATTVQ</sequence>
<evidence type="ECO:0000313" key="2">
    <source>
        <dbReference type="Proteomes" id="UP000249016"/>
    </source>
</evidence>
<comment type="caution">
    <text evidence="1">The sequence shown here is derived from an EMBL/GenBank/DDBJ whole genome shotgun (WGS) entry which is preliminary data.</text>
</comment>
<reference evidence="1 2" key="1">
    <citation type="submission" date="2018-06" db="EMBL/GenBank/DDBJ databases">
        <title>Spirosoma sp. HMF3257 Genome sequencing and assembly.</title>
        <authorList>
            <person name="Kang H."/>
            <person name="Cha I."/>
            <person name="Kim H."/>
            <person name="Kang J."/>
            <person name="Joh K."/>
        </authorList>
    </citation>
    <scope>NUCLEOTIDE SEQUENCE [LARGE SCALE GENOMIC DNA]</scope>
    <source>
        <strain evidence="1 2">HMF3257</strain>
    </source>
</reference>
<dbReference type="AlphaFoldDB" id="A0A327NQ81"/>
<keyword evidence="2" id="KW-1185">Reference proteome</keyword>